<gene>
    <name evidence="1" type="ORF">MSG28_003698</name>
</gene>
<proteinExistence type="predicted"/>
<dbReference type="EMBL" id="CM046105">
    <property type="protein sequence ID" value="KAI8435380.1"/>
    <property type="molecule type" value="Genomic_DNA"/>
</dbReference>
<protein>
    <submittedName>
        <fullName evidence="1">Uncharacterized protein</fullName>
    </submittedName>
</protein>
<keyword evidence="2" id="KW-1185">Reference proteome</keyword>
<evidence type="ECO:0000313" key="2">
    <source>
        <dbReference type="Proteomes" id="UP001064048"/>
    </source>
</evidence>
<dbReference type="Proteomes" id="UP001064048">
    <property type="component" value="Chromosome 5"/>
</dbReference>
<organism evidence="1 2">
    <name type="scientific">Choristoneura fumiferana</name>
    <name type="common">Spruce budworm moth</name>
    <name type="synonym">Archips fumiferana</name>
    <dbReference type="NCBI Taxonomy" id="7141"/>
    <lineage>
        <taxon>Eukaryota</taxon>
        <taxon>Metazoa</taxon>
        <taxon>Ecdysozoa</taxon>
        <taxon>Arthropoda</taxon>
        <taxon>Hexapoda</taxon>
        <taxon>Insecta</taxon>
        <taxon>Pterygota</taxon>
        <taxon>Neoptera</taxon>
        <taxon>Endopterygota</taxon>
        <taxon>Lepidoptera</taxon>
        <taxon>Glossata</taxon>
        <taxon>Ditrysia</taxon>
        <taxon>Tortricoidea</taxon>
        <taxon>Tortricidae</taxon>
        <taxon>Tortricinae</taxon>
        <taxon>Choristoneura</taxon>
    </lineage>
</organism>
<evidence type="ECO:0000313" key="1">
    <source>
        <dbReference type="EMBL" id="KAI8435380.1"/>
    </source>
</evidence>
<reference evidence="1 2" key="1">
    <citation type="journal article" date="2022" name="Genome Biol. Evol.">
        <title>The Spruce Budworm Genome: Reconstructing the Evolutionary History of Antifreeze Proteins.</title>
        <authorList>
            <person name="Beliveau C."/>
            <person name="Gagne P."/>
            <person name="Picq S."/>
            <person name="Vernygora O."/>
            <person name="Keeling C.I."/>
            <person name="Pinkney K."/>
            <person name="Doucet D."/>
            <person name="Wen F."/>
            <person name="Johnston J.S."/>
            <person name="Maaroufi H."/>
            <person name="Boyle B."/>
            <person name="Laroche J."/>
            <person name="Dewar K."/>
            <person name="Juretic N."/>
            <person name="Blackburn G."/>
            <person name="Nisole A."/>
            <person name="Brunet B."/>
            <person name="Brandao M."/>
            <person name="Lumley L."/>
            <person name="Duan J."/>
            <person name="Quan G."/>
            <person name="Lucarotti C.J."/>
            <person name="Roe A.D."/>
            <person name="Sperling F.A.H."/>
            <person name="Levesque R.C."/>
            <person name="Cusson M."/>
        </authorList>
    </citation>
    <scope>NUCLEOTIDE SEQUENCE [LARGE SCALE GENOMIC DNA]</scope>
    <source>
        <strain evidence="1">Glfc:IPQL:Cfum</strain>
    </source>
</reference>
<accession>A0ACC0KGK4</accession>
<comment type="caution">
    <text evidence="1">The sequence shown here is derived from an EMBL/GenBank/DDBJ whole genome shotgun (WGS) entry which is preliminary data.</text>
</comment>
<name>A0ACC0KGK4_CHOFU</name>
<sequence length="1218" mass="136701">MPLPHRDTVVLAATIALVAWGNVVVGKPKKSPLCPIGFDLAYSKHKEPYCLRLKGPEAFEDSFEDCAGNLYTSQLYYSLNLTRSNVDLWSGHKSLYPGGPFIDWSFTDTTGSVLTSTYDVKFNPALGLDEELCVIISPVSNFTAARCNERHYRYCIVHPYPDAGDMTSDGCGELTDYYRFWSPKPTCLTPVTGIGGGGVRANWRQGQDLCLKRGGALLQRGWRYANNPLLHVVDTNWTNEDFSLNTSLVALRDGTWHLVNGSYVFRDVICERSIHLNNVSLNVTVVENKIVLSVNDSVDESDIYCFTDSIVYYPSVIKKMRQDDNTYILKTIADGHYWCIHIDSRNFRVSESNKALLVREDNVENLYAIKIRLKRKYRFENLDKIYRVWEKKLKEYIYYRTKYVERFGEVPVDEPNMAEETLQKFKDSTEGSGWKDNEVIYLIKIKRLFLDGKTALLHVQMNPKMRAVPPGFWEDLEIIYMKPAYFCNRNDDLVPFSRRVPLGHSVVTAGCRNYTCVGDFNQGVQFVTTSAADCELLPSTAVTTSVRPGEELKTKTDESVESDVTMVTRSCSNETTEVVTDMPEVTTVNSSWEVTTVNNEVPVITWRPIPPPITTPPTEPPTEPPTDSPTEPPTTTTERPRPPPKEQLQQVMHDLDHLVNNDSVPIMVENVSAAVDQVDELFDLEDDLEIPGELLHLIDQLAARADLNGSGTAQAVANNIAMLMADASPQSPVRGLRIAAQGNDDVFSGDAFEIISEEVNSTHLTTDESEAVVHLPDSVTNSSRRISFVVFRNDRAFTSSHGLYSVNSRVLSIKIEDVTEFANGEVIDIHLRPLSGAPERNQTRTCAFWHFLDDDSGYWSTEGCTFIRAASPGLLDTCRCDHLTHFAEILVPRTVFSERNENVLEIISIVGCCLSILGLLLVGLTALMFRSWRRDFSNKIWLQLCIAIFILVICFLVIVFARFDHYDVGCMLVGVLLHYSVLASFCWMLVAAVLSYRRLVLVFTRDASHKLLRASAFSWGAPCAVVGILLSVNPHSYSGQFEEKAPTGSFCYPSGLSLWLTVYAPIAVMLLANWTLFVLIVRSVFASRRIQRHGDSNEALRCASVSCLLVFLFGLPWIFGLFAYNIVAAYFFALLATFQGFVLFVFFVLGNKKTRDLWLNKLKIKQTRKIPVTSSTYTNNKSQNSASDWRGGRVGPATIEANASKPRSLASPDESRFS</sequence>